<dbReference type="KEGG" id="api:107885065"/>
<dbReference type="RefSeq" id="XP_016663958.2">
    <property type="nucleotide sequence ID" value="XM_016808469.2"/>
</dbReference>
<dbReference type="Proteomes" id="UP000007819">
    <property type="component" value="Chromosome A2"/>
</dbReference>
<dbReference type="OrthoDB" id="6621581at2759"/>
<evidence type="ECO:0000313" key="3">
    <source>
        <dbReference type="Proteomes" id="UP000007819"/>
    </source>
</evidence>
<proteinExistence type="predicted"/>
<accession>A0A8R2D864</accession>
<keyword evidence="3" id="KW-1185">Reference proteome</keyword>
<feature type="compositionally biased region" description="Acidic residues" evidence="1">
    <location>
        <begin position="167"/>
        <end position="185"/>
    </location>
</feature>
<evidence type="ECO:0000313" key="2">
    <source>
        <dbReference type="EnsemblMetazoa" id="XP_016663958.2"/>
    </source>
</evidence>
<protein>
    <submittedName>
        <fullName evidence="2">Uncharacterized protein</fullName>
    </submittedName>
</protein>
<organism evidence="2 3">
    <name type="scientific">Acyrthosiphon pisum</name>
    <name type="common">Pea aphid</name>
    <dbReference type="NCBI Taxonomy" id="7029"/>
    <lineage>
        <taxon>Eukaryota</taxon>
        <taxon>Metazoa</taxon>
        <taxon>Ecdysozoa</taxon>
        <taxon>Arthropoda</taxon>
        <taxon>Hexapoda</taxon>
        <taxon>Insecta</taxon>
        <taxon>Pterygota</taxon>
        <taxon>Neoptera</taxon>
        <taxon>Paraneoptera</taxon>
        <taxon>Hemiptera</taxon>
        <taxon>Sternorrhyncha</taxon>
        <taxon>Aphidomorpha</taxon>
        <taxon>Aphidoidea</taxon>
        <taxon>Aphididae</taxon>
        <taxon>Macrosiphini</taxon>
        <taxon>Acyrthosiphon</taxon>
    </lineage>
</organism>
<evidence type="ECO:0000256" key="1">
    <source>
        <dbReference type="SAM" id="MobiDB-lite"/>
    </source>
</evidence>
<dbReference type="EnsemblMetazoa" id="XM_016808469.2">
    <property type="protein sequence ID" value="XP_016663958.2"/>
    <property type="gene ID" value="LOC107885065"/>
</dbReference>
<dbReference type="GeneID" id="107885065"/>
<name>A0A8R2D864_ACYPI</name>
<dbReference type="AlphaFoldDB" id="A0A8R2D864"/>
<reference evidence="3" key="1">
    <citation type="submission" date="2010-06" db="EMBL/GenBank/DDBJ databases">
        <authorList>
            <person name="Jiang H."/>
            <person name="Abraham K."/>
            <person name="Ali S."/>
            <person name="Alsbrooks S.L."/>
            <person name="Anim B.N."/>
            <person name="Anosike U.S."/>
            <person name="Attaway T."/>
            <person name="Bandaranaike D.P."/>
            <person name="Battles P.K."/>
            <person name="Bell S.N."/>
            <person name="Bell A.V."/>
            <person name="Beltran B."/>
            <person name="Bickham C."/>
            <person name="Bustamante Y."/>
            <person name="Caleb T."/>
            <person name="Canada A."/>
            <person name="Cardenas V."/>
            <person name="Carter K."/>
            <person name="Chacko J."/>
            <person name="Chandrabose M.N."/>
            <person name="Chavez D."/>
            <person name="Chavez A."/>
            <person name="Chen L."/>
            <person name="Chu H.-S."/>
            <person name="Claassen K.J."/>
            <person name="Cockrell R."/>
            <person name="Collins M."/>
            <person name="Cooper J.A."/>
            <person name="Cree A."/>
            <person name="Curry S.M."/>
            <person name="Da Y."/>
            <person name="Dao M.D."/>
            <person name="Das B."/>
            <person name="Davila M.-L."/>
            <person name="Davy-Carroll L."/>
            <person name="Denson S."/>
            <person name="Dinh H."/>
            <person name="Ebong V.E."/>
            <person name="Edwards J.R."/>
            <person name="Egan A."/>
            <person name="El-Daye J."/>
            <person name="Escobedo L."/>
            <person name="Fernandez S."/>
            <person name="Fernando P.R."/>
            <person name="Flagg N."/>
            <person name="Forbes L.D."/>
            <person name="Fowler R.G."/>
            <person name="Fu Q."/>
            <person name="Gabisi R.A."/>
            <person name="Ganer J."/>
            <person name="Garbino Pronczuk A."/>
            <person name="Garcia R.M."/>
            <person name="Garner T."/>
            <person name="Garrett T.E."/>
            <person name="Gonzalez D.A."/>
            <person name="Hamid H."/>
            <person name="Hawkins E.S."/>
            <person name="Hirani K."/>
            <person name="Hogues M.E."/>
            <person name="Hollins B."/>
            <person name="Hsiao C.-H."/>
            <person name="Jabil R."/>
            <person name="James M.L."/>
            <person name="Jhangiani S.N."/>
            <person name="Johnson B."/>
            <person name="Johnson Q."/>
            <person name="Joshi V."/>
            <person name="Kalu J.B."/>
            <person name="Kam C."/>
            <person name="Kashfia A."/>
            <person name="Keebler J."/>
            <person name="Kisamo H."/>
            <person name="Kovar C.L."/>
            <person name="Lago L.A."/>
            <person name="Lai C.-Y."/>
            <person name="Laidlaw J."/>
            <person name="Lara F."/>
            <person name="Le T.-K."/>
            <person name="Lee S.L."/>
            <person name="Legall F.H."/>
            <person name="Lemon S.J."/>
            <person name="Lewis L.R."/>
            <person name="Li B."/>
            <person name="Liu Y."/>
            <person name="Liu Y.-S."/>
            <person name="Lopez J."/>
            <person name="Lozado R.J."/>
            <person name="Lu J."/>
            <person name="Madu R.C."/>
            <person name="Maheshwari M."/>
            <person name="Maheshwari R."/>
            <person name="Malloy K."/>
            <person name="Martinez E."/>
            <person name="Mathew T."/>
            <person name="Mercado I.C."/>
            <person name="Mercado C."/>
            <person name="Meyer B."/>
            <person name="Montgomery K."/>
            <person name="Morgan M.B."/>
            <person name="Munidasa M."/>
            <person name="Nazareth L.V."/>
            <person name="Nelson J."/>
            <person name="Ng B.M."/>
            <person name="Nguyen N.B."/>
            <person name="Nguyen P.Q."/>
            <person name="Nguyen T."/>
            <person name="Obregon M."/>
            <person name="Okwuonu G.O."/>
            <person name="Onwere C.G."/>
            <person name="Orozco G."/>
            <person name="Parra A."/>
            <person name="Patel S."/>
            <person name="Patil S."/>
            <person name="Perez A."/>
            <person name="Perez Y."/>
            <person name="Pham C."/>
            <person name="Primus E.L."/>
            <person name="Pu L.-L."/>
            <person name="Puazo M."/>
            <person name="Qin X."/>
            <person name="Quiroz J.B."/>
            <person name="Reese J."/>
            <person name="Richards S."/>
            <person name="Rives C.M."/>
            <person name="Robberts R."/>
            <person name="Ruiz S.J."/>
            <person name="Ruiz M.J."/>
            <person name="Santibanez J."/>
            <person name="Schneider B.W."/>
            <person name="Sisson I."/>
            <person name="Smith M."/>
            <person name="Sodergren E."/>
            <person name="Song X.-Z."/>
            <person name="Song B.B."/>
            <person name="Summersgill H."/>
            <person name="Thelus R."/>
            <person name="Thornton R.D."/>
            <person name="Trejos Z.Y."/>
            <person name="Usmani K."/>
            <person name="Vattathil S."/>
            <person name="Villasana D."/>
            <person name="Walker D.L."/>
            <person name="Wang S."/>
            <person name="Wang K."/>
            <person name="White C.S."/>
            <person name="Williams A.C."/>
            <person name="Williamson J."/>
            <person name="Wilson K."/>
            <person name="Woghiren I.O."/>
            <person name="Woodworth J.R."/>
            <person name="Worley K.C."/>
            <person name="Wright R.A."/>
            <person name="Wu W."/>
            <person name="Young L."/>
            <person name="Zhang L."/>
            <person name="Zhang J."/>
            <person name="Zhu Y."/>
            <person name="Muzny D.M."/>
            <person name="Weinstock G."/>
            <person name="Gibbs R.A."/>
        </authorList>
    </citation>
    <scope>NUCLEOTIDE SEQUENCE [LARGE SCALE GENOMIC DNA]</scope>
    <source>
        <strain evidence="3">LSR1</strain>
    </source>
</reference>
<sequence length="316" mass="36283">MYADSEKNLEQAVLDIKQLSNDFQTAPDPVLFDESLVASYDDMLDADCDEDCDLDCSMTVSGAGRRAAHDAFRGVPETRVAQNLHLCACIELKHRTVDTDDDIIEQTAEFWLGGGDGDDDIKVKVCKTFFAHTLGLPDSRLEALLEPRTFEWFSRHRDCGRSFGERDSDDCGNGDVDDDGDYDDDFEHRRRRSPVTTFGDNDEIPCSDFVLNSRKHLDKNNSAFVEETDSDVEVYLDEIPHSVYNNVIRHIQTIPRVVSTWISQENKQETLKFECSIDCHSLYLNYLKKSKKIKNKVNEKQFKKIYNRYVKKSFMV</sequence>
<feature type="region of interest" description="Disordered" evidence="1">
    <location>
        <begin position="163"/>
        <end position="187"/>
    </location>
</feature>
<reference evidence="2" key="2">
    <citation type="submission" date="2022-06" db="UniProtKB">
        <authorList>
            <consortium name="EnsemblMetazoa"/>
        </authorList>
    </citation>
    <scope>IDENTIFICATION</scope>
</reference>